<organism evidence="2 3">
    <name type="scientific">Campylobacter californiensis</name>
    <dbReference type="NCBI Taxonomy" id="1032243"/>
    <lineage>
        <taxon>Bacteria</taxon>
        <taxon>Pseudomonadati</taxon>
        <taxon>Campylobacterota</taxon>
        <taxon>Epsilonproteobacteria</taxon>
        <taxon>Campylobacterales</taxon>
        <taxon>Campylobacteraceae</taxon>
        <taxon>Campylobacter</taxon>
    </lineage>
</organism>
<reference evidence="1 4" key="2">
    <citation type="submission" date="2020-10" db="EMBL/GenBank/DDBJ databases">
        <title>Campylobacter californiensis sp. nov. isolated from cattle and feral swine in California.</title>
        <authorList>
            <person name="Miller W.G."/>
        </authorList>
    </citation>
    <scope>NUCLEOTIDE SEQUENCE [LARGE SCALE GENOMIC DNA]</scope>
    <source>
        <strain evidence="1 4">RM12919</strain>
    </source>
</reference>
<evidence type="ECO:0000313" key="4">
    <source>
        <dbReference type="Proteomes" id="UP001318760"/>
    </source>
</evidence>
<keyword evidence="3" id="KW-1185">Reference proteome</keyword>
<accession>A0AAW3ZUP2</accession>
<dbReference type="EMBL" id="LIWG01000010">
    <property type="protein sequence ID" value="MBE3608582.1"/>
    <property type="molecule type" value="Genomic_DNA"/>
</dbReference>
<proteinExistence type="predicted"/>
<dbReference type="SUPFAM" id="SSF54909">
    <property type="entry name" value="Dimeric alpha+beta barrel"/>
    <property type="match status" value="1"/>
</dbReference>
<dbReference type="RefSeq" id="WP_170016827.1">
    <property type="nucleotide sequence ID" value="NZ_CP012545.1"/>
</dbReference>
<sequence>MNEQISIVVITKPVNSDIKVVKEVIEKAVNSAFNEAGTLMYEWSINGDELHVIERYKDKEAVLAHIKNLASLVEELPKLGVTSKFYIYGEVGDEVKKLLEPRGAVFMSKIGGFIK</sequence>
<evidence type="ECO:0000313" key="3">
    <source>
        <dbReference type="Proteomes" id="UP000650616"/>
    </source>
</evidence>
<dbReference type="InterPro" id="IPR011008">
    <property type="entry name" value="Dimeric_a/b-barrel"/>
</dbReference>
<dbReference type="AlphaFoldDB" id="A0AAW3ZUP2"/>
<dbReference type="Proteomes" id="UP000650616">
    <property type="component" value="Unassembled WGS sequence"/>
</dbReference>
<reference evidence="2 3" key="1">
    <citation type="submission" date="2015-08" db="EMBL/GenBank/DDBJ databases">
        <title>Comparative genomics of the Campylobacter concisus group.</title>
        <authorList>
            <person name="Yee E."/>
            <person name="Chapman M.H."/>
            <person name="Huynh S."/>
            <person name="Bono J.L."/>
            <person name="On S.L."/>
            <person name="St Leger J."/>
            <person name="Foster G."/>
            <person name="Parker C.T."/>
            <person name="Miller W.G."/>
        </authorList>
    </citation>
    <scope>NUCLEOTIDE SEQUENCE [LARGE SCALE GENOMIC DNA]</scope>
    <source>
        <strain evidence="2 3">RM9337</strain>
    </source>
</reference>
<name>A0AAW3ZUP2_9BACT</name>
<gene>
    <name evidence="1" type="ORF">CCAL12919_06165</name>
    <name evidence="2" type="ORF">CCAL9337_07595</name>
</gene>
<protein>
    <recommendedName>
        <fullName evidence="5">ABM domain-containing protein</fullName>
    </recommendedName>
</protein>
<evidence type="ECO:0008006" key="5">
    <source>
        <dbReference type="Google" id="ProtNLM"/>
    </source>
</evidence>
<dbReference type="EMBL" id="JADBHS010000010">
    <property type="protein sequence ID" value="MBE2986714.1"/>
    <property type="molecule type" value="Genomic_DNA"/>
</dbReference>
<evidence type="ECO:0000313" key="1">
    <source>
        <dbReference type="EMBL" id="MBE2986714.1"/>
    </source>
</evidence>
<evidence type="ECO:0000313" key="2">
    <source>
        <dbReference type="EMBL" id="MBE3608582.1"/>
    </source>
</evidence>
<comment type="caution">
    <text evidence="2">The sequence shown here is derived from an EMBL/GenBank/DDBJ whole genome shotgun (WGS) entry which is preliminary data.</text>
</comment>
<dbReference type="Proteomes" id="UP001318760">
    <property type="component" value="Unassembled WGS sequence"/>
</dbReference>
<dbReference type="Gene3D" id="3.30.70.100">
    <property type="match status" value="1"/>
</dbReference>